<evidence type="ECO:0000259" key="2">
    <source>
        <dbReference type="Pfam" id="PF13660"/>
    </source>
</evidence>
<protein>
    <submittedName>
        <fullName evidence="3">D-glycerate 2-kinase</fullName>
        <ecNumber evidence="3">2.7.1.165</ecNumber>
    </submittedName>
</protein>
<keyword evidence="3" id="KW-0808">Transferase</keyword>
<dbReference type="RefSeq" id="WP_173087242.1">
    <property type="nucleotide sequence ID" value="NZ_BLTE01000033.1"/>
</dbReference>
<dbReference type="InterPro" id="IPR007835">
    <property type="entry name" value="MOFRL"/>
</dbReference>
<keyword evidence="4" id="KW-1185">Reference proteome</keyword>
<name>A0A6V8M2G0_9BACT</name>
<dbReference type="InterPro" id="IPR037035">
    <property type="entry name" value="GK-like_C_sf"/>
</dbReference>
<comment type="caution">
    <text evidence="3">The sequence shown here is derived from an EMBL/GenBank/DDBJ whole genome shotgun (WGS) entry which is preliminary data.</text>
</comment>
<dbReference type="SUPFAM" id="SSF82544">
    <property type="entry name" value="GckA/TtuD-like"/>
    <property type="match status" value="1"/>
</dbReference>
<dbReference type="GO" id="GO:0005737">
    <property type="term" value="C:cytoplasm"/>
    <property type="evidence" value="ECO:0007669"/>
    <property type="project" value="TreeGrafter"/>
</dbReference>
<dbReference type="EC" id="2.7.1.165" evidence="3"/>
<dbReference type="InterPro" id="IPR038614">
    <property type="entry name" value="GK_N_sf"/>
</dbReference>
<dbReference type="GO" id="GO:0043798">
    <property type="term" value="F:glycerate 2-kinase activity"/>
    <property type="evidence" value="ECO:0007669"/>
    <property type="project" value="UniProtKB-EC"/>
</dbReference>
<keyword evidence="3" id="KW-0418">Kinase</keyword>
<dbReference type="Pfam" id="PF13660">
    <property type="entry name" value="DUF4147"/>
    <property type="match status" value="1"/>
</dbReference>
<reference evidence="3 4" key="1">
    <citation type="submission" date="2020-04" db="EMBL/GenBank/DDBJ databases">
        <authorList>
            <consortium name="Desulfovibrio sp. FSS-1 genome sequencing consortium"/>
            <person name="Shimoshige H."/>
            <person name="Kobayashi H."/>
            <person name="Maekawa T."/>
        </authorList>
    </citation>
    <scope>NUCLEOTIDE SEQUENCE [LARGE SCALE GENOMIC DNA]</scope>
    <source>
        <strain evidence="3 4">SIID29052-01</strain>
    </source>
</reference>
<sequence>MPRPFEHLTQMFQAALDRVDPYKMIVNHVRLEGSRLLVSFEDERHEVDLDRFERVLVLGAGKASARMGKALEDILGDRIHSGLLSVKYGHAEPLKHIEVVESGHPTPDEQGVGAAQRIADLVRAADAKTLVLNLVSGGGSALLPCPISLDLPEGPLRLTLEDKQNMTRALLACGADIGEINCIRKHISAVKGGRLLKLMAPARSLNFILSDVVGDRLDTIASGLTSHDETTFEEAMAIIEKYQLQDKAPANVLRTLELGVQGRIEETTKPGDPATELASNILIGSNQAALTAACETARSLGYNTAALTCALTGESREAAKFLWGIAKDVRKTELLVKKPACIIAGGETVVTLKGEGKGGRNQEMALAFLAELARDELKGADIFFLSASTDGTDGPTDAAGAFASAELVEMAHAAGLSINASLRDNDSYHFFERIGRLLKTGPTMTNVCDLHMVIVSP</sequence>
<dbReference type="InterPro" id="IPR039760">
    <property type="entry name" value="MOFRL_protein"/>
</dbReference>
<dbReference type="Pfam" id="PF05161">
    <property type="entry name" value="MOFRL"/>
    <property type="match status" value="1"/>
</dbReference>
<gene>
    <name evidence="3" type="ORF">NNJEOMEG_03980</name>
</gene>
<evidence type="ECO:0000313" key="4">
    <source>
        <dbReference type="Proteomes" id="UP000494245"/>
    </source>
</evidence>
<dbReference type="InterPro" id="IPR025286">
    <property type="entry name" value="MOFRL_assoc_dom"/>
</dbReference>
<dbReference type="EMBL" id="BLTE01000033">
    <property type="protein sequence ID" value="GFK96106.1"/>
    <property type="molecule type" value="Genomic_DNA"/>
</dbReference>
<dbReference type="PANTHER" id="PTHR12227">
    <property type="entry name" value="GLYCERATE KINASE"/>
    <property type="match status" value="1"/>
</dbReference>
<evidence type="ECO:0000313" key="3">
    <source>
        <dbReference type="EMBL" id="GFK96106.1"/>
    </source>
</evidence>
<dbReference type="FunFam" id="3.40.1480.10:FF:000002">
    <property type="entry name" value="Glycerate kinase"/>
    <property type="match status" value="1"/>
</dbReference>
<dbReference type="PANTHER" id="PTHR12227:SF0">
    <property type="entry name" value="GLYCERATE KINASE"/>
    <property type="match status" value="1"/>
</dbReference>
<evidence type="ECO:0000259" key="1">
    <source>
        <dbReference type="Pfam" id="PF05161"/>
    </source>
</evidence>
<dbReference type="GO" id="GO:0008887">
    <property type="term" value="F:glycerate kinase activity"/>
    <property type="evidence" value="ECO:0007669"/>
    <property type="project" value="InterPro"/>
</dbReference>
<accession>A0A6V8M2G0</accession>
<organism evidence="3 4">
    <name type="scientific">Fundidesulfovibrio magnetotacticus</name>
    <dbReference type="NCBI Taxonomy" id="2730080"/>
    <lineage>
        <taxon>Bacteria</taxon>
        <taxon>Pseudomonadati</taxon>
        <taxon>Thermodesulfobacteriota</taxon>
        <taxon>Desulfovibrionia</taxon>
        <taxon>Desulfovibrionales</taxon>
        <taxon>Desulfovibrionaceae</taxon>
        <taxon>Fundidesulfovibrio</taxon>
    </lineage>
</organism>
<dbReference type="Gene3D" id="3.40.50.10180">
    <property type="entry name" value="Glycerate kinase, MOFRL-like N-terminal domain"/>
    <property type="match status" value="1"/>
</dbReference>
<dbReference type="AlphaFoldDB" id="A0A6V8M2G0"/>
<reference evidence="3 4" key="2">
    <citation type="submission" date="2020-05" db="EMBL/GenBank/DDBJ databases">
        <title>Draft genome sequence of Desulfovibrio sp. strainFSS-1.</title>
        <authorList>
            <person name="Shimoshige H."/>
            <person name="Kobayashi H."/>
            <person name="Maekawa T."/>
        </authorList>
    </citation>
    <scope>NUCLEOTIDE SEQUENCE [LARGE SCALE GENOMIC DNA]</scope>
    <source>
        <strain evidence="3 4">SIID29052-01</strain>
    </source>
</reference>
<proteinExistence type="predicted"/>
<feature type="domain" description="MOFRL-associated" evidence="2">
    <location>
        <begin position="8"/>
        <end position="257"/>
    </location>
</feature>
<dbReference type="Proteomes" id="UP000494245">
    <property type="component" value="Unassembled WGS sequence"/>
</dbReference>
<feature type="domain" description="MOFRL" evidence="1">
    <location>
        <begin position="340"/>
        <end position="449"/>
    </location>
</feature>
<dbReference type="Gene3D" id="3.40.1480.10">
    <property type="entry name" value="MOFRL domain"/>
    <property type="match status" value="1"/>
</dbReference>